<dbReference type="EMBL" id="QJKJ01006163">
    <property type="protein sequence ID" value="RDX87652.1"/>
    <property type="molecule type" value="Genomic_DNA"/>
</dbReference>
<reference evidence="1" key="1">
    <citation type="submission" date="2018-05" db="EMBL/GenBank/DDBJ databases">
        <title>Draft genome of Mucuna pruriens seed.</title>
        <authorList>
            <person name="Nnadi N.E."/>
            <person name="Vos R."/>
            <person name="Hasami M.H."/>
            <person name="Devisetty U.K."/>
            <person name="Aguiy J.C."/>
        </authorList>
    </citation>
    <scope>NUCLEOTIDE SEQUENCE [LARGE SCALE GENOMIC DNA]</scope>
    <source>
        <strain evidence="1">JCA_2017</strain>
    </source>
</reference>
<gene>
    <name evidence="1" type="ORF">CR513_30853</name>
</gene>
<evidence type="ECO:0000313" key="1">
    <source>
        <dbReference type="EMBL" id="RDX87652.1"/>
    </source>
</evidence>
<organism evidence="1 2">
    <name type="scientific">Mucuna pruriens</name>
    <name type="common">Velvet bean</name>
    <name type="synonym">Dolichos pruriens</name>
    <dbReference type="NCBI Taxonomy" id="157652"/>
    <lineage>
        <taxon>Eukaryota</taxon>
        <taxon>Viridiplantae</taxon>
        <taxon>Streptophyta</taxon>
        <taxon>Embryophyta</taxon>
        <taxon>Tracheophyta</taxon>
        <taxon>Spermatophyta</taxon>
        <taxon>Magnoliopsida</taxon>
        <taxon>eudicotyledons</taxon>
        <taxon>Gunneridae</taxon>
        <taxon>Pentapetalae</taxon>
        <taxon>rosids</taxon>
        <taxon>fabids</taxon>
        <taxon>Fabales</taxon>
        <taxon>Fabaceae</taxon>
        <taxon>Papilionoideae</taxon>
        <taxon>50 kb inversion clade</taxon>
        <taxon>NPAAA clade</taxon>
        <taxon>indigoferoid/millettioid clade</taxon>
        <taxon>Phaseoleae</taxon>
        <taxon>Mucuna</taxon>
    </lineage>
</organism>
<accession>A0A371GAS3</accession>
<proteinExistence type="predicted"/>
<dbReference type="Proteomes" id="UP000257109">
    <property type="component" value="Unassembled WGS sequence"/>
</dbReference>
<feature type="non-terminal residue" evidence="1">
    <location>
        <position position="1"/>
    </location>
</feature>
<evidence type="ECO:0000313" key="2">
    <source>
        <dbReference type="Proteomes" id="UP000257109"/>
    </source>
</evidence>
<comment type="caution">
    <text evidence="1">The sequence shown here is derived from an EMBL/GenBank/DDBJ whole genome shotgun (WGS) entry which is preliminary data.</text>
</comment>
<name>A0A371GAS3_MUCPR</name>
<protein>
    <recommendedName>
        <fullName evidence="3">Retrotransposon gag domain-containing protein</fullName>
    </recommendedName>
</protein>
<dbReference type="PANTHER" id="PTHR35046">
    <property type="entry name" value="ZINC KNUCKLE (CCHC-TYPE) FAMILY PROTEIN"/>
    <property type="match status" value="1"/>
</dbReference>
<dbReference type="OrthoDB" id="1731207at2759"/>
<keyword evidence="2" id="KW-1185">Reference proteome</keyword>
<sequence length="132" mass="15950">MKVDQVLACFDYDNYEKVRMVTYKFIKNVLAWWNQFCREIREVGMRHVGTWDDLKRELRSRFVLASYGFKSIKEYHKDMEVALFRANVLESYGTTMAHFLHELNKDIQDVEKFYHYTFNDTLVNQAMQIEAQ</sequence>
<dbReference type="AlphaFoldDB" id="A0A371GAS3"/>
<dbReference type="PANTHER" id="PTHR35046:SF9">
    <property type="entry name" value="RNA-DIRECTED DNA POLYMERASE"/>
    <property type="match status" value="1"/>
</dbReference>
<evidence type="ECO:0008006" key="3">
    <source>
        <dbReference type="Google" id="ProtNLM"/>
    </source>
</evidence>